<name>A0A6C0HUH4_9ZZZZ</name>
<dbReference type="EMBL" id="MN740010">
    <property type="protein sequence ID" value="QHT83513.1"/>
    <property type="molecule type" value="Genomic_DNA"/>
</dbReference>
<evidence type="ECO:0000256" key="1">
    <source>
        <dbReference type="SAM" id="Coils"/>
    </source>
</evidence>
<sequence>MEIENLQKIIDELNSKNTLLELELKETKEKLKKYTAPARHKTFYENHKEELLTRNKEYFENKVSKEKRKEYARTAYLNKKEKMKQLEEI</sequence>
<dbReference type="AlphaFoldDB" id="A0A6C0HUH4"/>
<protein>
    <submittedName>
        <fullName evidence="2">Uncharacterized protein</fullName>
    </submittedName>
</protein>
<feature type="coiled-coil region" evidence="1">
    <location>
        <begin position="3"/>
        <end position="30"/>
    </location>
</feature>
<keyword evidence="1" id="KW-0175">Coiled coil</keyword>
<accession>A0A6C0HUH4</accession>
<organism evidence="2">
    <name type="scientific">viral metagenome</name>
    <dbReference type="NCBI Taxonomy" id="1070528"/>
    <lineage>
        <taxon>unclassified sequences</taxon>
        <taxon>metagenomes</taxon>
        <taxon>organismal metagenomes</taxon>
    </lineage>
</organism>
<reference evidence="2" key="1">
    <citation type="journal article" date="2020" name="Nature">
        <title>Giant virus diversity and host interactions through global metagenomics.</title>
        <authorList>
            <person name="Schulz F."/>
            <person name="Roux S."/>
            <person name="Paez-Espino D."/>
            <person name="Jungbluth S."/>
            <person name="Walsh D.A."/>
            <person name="Denef V.J."/>
            <person name="McMahon K.D."/>
            <person name="Konstantinidis K.T."/>
            <person name="Eloe-Fadrosh E.A."/>
            <person name="Kyrpides N.C."/>
            <person name="Woyke T."/>
        </authorList>
    </citation>
    <scope>NUCLEOTIDE SEQUENCE</scope>
    <source>
        <strain evidence="2">GVMAG-M-3300023184-168</strain>
    </source>
</reference>
<evidence type="ECO:0000313" key="2">
    <source>
        <dbReference type="EMBL" id="QHT83513.1"/>
    </source>
</evidence>
<proteinExistence type="predicted"/>